<reference evidence="3 5" key="2">
    <citation type="submission" date="2015-12" db="EMBL/GenBank/DDBJ databases">
        <title>Update maize B73 reference genome by single molecule sequencing technologies.</title>
        <authorList>
            <consortium name="Maize Genome Sequencing Project"/>
            <person name="Ware D."/>
        </authorList>
    </citation>
    <scope>NUCLEOTIDE SEQUENCE [LARGE SCALE GENOMIC DNA]</scope>
    <source>
        <strain evidence="5">cv. B73</strain>
        <tissue evidence="3">Seedling</tissue>
    </source>
</reference>
<dbReference type="EMBL" id="CM007647">
    <property type="protein sequence ID" value="ONL96062.1"/>
    <property type="molecule type" value="Genomic_DNA"/>
</dbReference>
<dbReference type="Gramene" id="Zm00001eb011210_T001">
    <property type="protein sequence ID" value="Zm00001eb011210_P001"/>
    <property type="gene ID" value="Zm00001eb011210"/>
</dbReference>
<dbReference type="SMR" id="B4FNP3"/>
<evidence type="ECO:0000313" key="3">
    <source>
        <dbReference type="EMBL" id="ONL96062.1"/>
    </source>
</evidence>
<dbReference type="Gene3D" id="1.20.1260.60">
    <property type="entry name" value="Vacuolar protein sorting-associated protein Ist1"/>
    <property type="match status" value="1"/>
</dbReference>
<accession>B4FNP3</accession>
<dbReference type="STRING" id="4577.B4FNP3"/>
<dbReference type="OMA" id="SENECAK"/>
<evidence type="ECO:0000313" key="2">
    <source>
        <dbReference type="EMBL" id="ACF83736.1"/>
    </source>
</evidence>
<protein>
    <submittedName>
        <fullName evidence="3">Regulator of Vps4 activity in the MVB pathway protein</fullName>
    </submittedName>
</protein>
<dbReference type="FunFam" id="1.20.1260.60:FF:000002">
    <property type="entry name" value="Vacuolar protein sorting-associated protein IST1"/>
    <property type="match status" value="1"/>
</dbReference>
<dbReference type="GO" id="GO:0015031">
    <property type="term" value="P:protein transport"/>
    <property type="evidence" value="ECO:0007669"/>
    <property type="project" value="InterPro"/>
</dbReference>
<gene>
    <name evidence="4" type="primary">LOC100272449</name>
    <name evidence="3" type="ORF">ZEAMMB73_Zm00001d028457</name>
</gene>
<dbReference type="AlphaFoldDB" id="B4FNP3"/>
<dbReference type="PaxDb" id="4577-GRMZM2G060138_P01"/>
<reference evidence="2" key="1">
    <citation type="journal article" date="2009" name="PLoS Genet.">
        <title>Sequencing, mapping, and analysis of 27,455 maize full-length cDNAs.</title>
        <authorList>
            <person name="Soderlund C."/>
            <person name="Descour A."/>
            <person name="Kudrna D."/>
            <person name="Bomhoff M."/>
            <person name="Boyd L."/>
            <person name="Currie J."/>
            <person name="Angelova A."/>
            <person name="Collura K."/>
            <person name="Wissotski M."/>
            <person name="Ashley E."/>
            <person name="Morrow D."/>
            <person name="Fernandes J."/>
            <person name="Walbot V."/>
            <person name="Yu Y."/>
        </authorList>
    </citation>
    <scope>NUCLEOTIDE SEQUENCE</scope>
    <source>
        <strain evidence="2">B73</strain>
    </source>
</reference>
<dbReference type="GO" id="GO:0008104">
    <property type="term" value="P:intracellular protein localization"/>
    <property type="evidence" value="ECO:0000318"/>
    <property type="project" value="GO_Central"/>
</dbReference>
<dbReference type="OrthoDB" id="29853at2759"/>
<dbReference type="HOGENOM" id="CLU_037652_3_0_1"/>
<organism evidence="2">
    <name type="scientific">Zea mays</name>
    <name type="common">Maize</name>
    <dbReference type="NCBI Taxonomy" id="4577"/>
    <lineage>
        <taxon>Eukaryota</taxon>
        <taxon>Viridiplantae</taxon>
        <taxon>Streptophyta</taxon>
        <taxon>Embryophyta</taxon>
        <taxon>Tracheophyta</taxon>
        <taxon>Spermatophyta</taxon>
        <taxon>Magnoliopsida</taxon>
        <taxon>Liliopsida</taxon>
        <taxon>Poales</taxon>
        <taxon>Poaceae</taxon>
        <taxon>PACMAD clade</taxon>
        <taxon>Panicoideae</taxon>
        <taxon>Andropogonodae</taxon>
        <taxon>Andropogoneae</taxon>
        <taxon>Tripsacinae</taxon>
        <taxon>Zea</taxon>
    </lineage>
</organism>
<reference evidence="4" key="4">
    <citation type="submission" date="2021-05" db="UniProtKB">
        <authorList>
            <consortium name="EnsemblPlants"/>
        </authorList>
    </citation>
    <scope>IDENTIFICATION</scope>
    <source>
        <strain evidence="4">cv. B73</strain>
    </source>
</reference>
<dbReference type="Pfam" id="PF03398">
    <property type="entry name" value="Ist1"/>
    <property type="match status" value="1"/>
</dbReference>
<comment type="similarity">
    <text evidence="1">Belongs to the IST1 family.</text>
</comment>
<evidence type="ECO:0000256" key="1">
    <source>
        <dbReference type="ARBA" id="ARBA00005536"/>
    </source>
</evidence>
<proteinExistence type="evidence at transcript level"/>
<dbReference type="ExpressionAtlas" id="B4FNP3">
    <property type="expression patterns" value="baseline and differential"/>
</dbReference>
<dbReference type="eggNOG" id="KOG2027">
    <property type="taxonomic scope" value="Eukaryota"/>
</dbReference>
<dbReference type="RefSeq" id="NP_001140395.1">
    <property type="nucleotide sequence ID" value="NM_001146923.1"/>
</dbReference>
<dbReference type="EMBL" id="BT038731">
    <property type="protein sequence ID" value="ACF83736.1"/>
    <property type="molecule type" value="mRNA"/>
</dbReference>
<dbReference type="GeneID" id="100272449"/>
<evidence type="ECO:0000313" key="5">
    <source>
        <dbReference type="Proteomes" id="UP000007305"/>
    </source>
</evidence>
<reference evidence="4" key="3">
    <citation type="submission" date="2019-07" db="EMBL/GenBank/DDBJ databases">
        <authorList>
            <person name="Seetharam A."/>
            <person name="Woodhouse M."/>
            <person name="Cannon E."/>
        </authorList>
    </citation>
    <scope>NUCLEOTIDE SEQUENCE [LARGE SCALE GENOMIC DNA]</scope>
    <source>
        <strain evidence="4">cv. B73</strain>
    </source>
</reference>
<evidence type="ECO:0000313" key="4">
    <source>
        <dbReference type="EnsemblPlants" id="Zm00001eb011210_P001"/>
    </source>
</evidence>
<dbReference type="InterPro" id="IPR005061">
    <property type="entry name" value="Ist1"/>
</dbReference>
<dbReference type="Proteomes" id="UP000007305">
    <property type="component" value="Chromosome 1"/>
</dbReference>
<dbReference type="EnsemblPlants" id="Zm00001eb011210_T001">
    <property type="protein sequence ID" value="Zm00001eb011210_P001"/>
    <property type="gene ID" value="Zm00001eb011210"/>
</dbReference>
<dbReference type="KEGG" id="zma:100272449"/>
<name>B4FNP3_MAIZE</name>
<dbReference type="PANTHER" id="PTHR12161:SF26">
    <property type="entry name" value="EXPRESSED PROTEIN"/>
    <property type="match status" value="1"/>
</dbReference>
<dbReference type="PANTHER" id="PTHR12161">
    <property type="entry name" value="IST1 FAMILY MEMBER"/>
    <property type="match status" value="1"/>
</dbReference>
<sequence>MGFIHRGTSKQISKVKTLLGLALSRLTAARRPRLARRSISRSDVGQLLGLSHLDRALHRAEQLIEEDNMLEAFNIIELHCNCLIEHAKQLDKPNECGEDIREAAAGIIFAAGRCSDLPELLFARTILANKFGDDFATMAKEGTGVVDPMLVWKLSGNKTNMEVKKKVVKEIAAENNVSVDFSELQEVVEQDGSGNDPHHH</sequence>
<keyword evidence="5" id="KW-1185">Reference proteome</keyword>
<dbReference type="InterPro" id="IPR042277">
    <property type="entry name" value="IST1-like"/>
</dbReference>